<reference evidence="1 2" key="1">
    <citation type="journal article" date="2018" name="Environ. Microbiol.">
        <title>Ecological and genomic features of two widespread freshwater picocyanobacteria.</title>
        <authorList>
            <person name="Cabello-Yeves P.J."/>
            <person name="Picazo A."/>
            <person name="Camacho A."/>
            <person name="Callieri C."/>
            <person name="Rosselli R."/>
            <person name="Roda-Garcia J.J."/>
            <person name="Coutinho F.H."/>
            <person name="Rodriguez-Valera F."/>
        </authorList>
    </citation>
    <scope>NUCLEOTIDE SEQUENCE [LARGE SCALE GENOMIC DNA]</scope>
    <source>
        <strain evidence="1 2">Tous</strain>
    </source>
</reference>
<dbReference type="OrthoDB" id="530627at2"/>
<dbReference type="AlphaFoldDB" id="A0A2P7MR63"/>
<proteinExistence type="predicted"/>
<sequence>MAKDETSRGEELQGLGWTPEEVRQYEELWEYRQRWGAINLEPEDRVLLRRAEAALPKRVAHGKSSLKKTLQQKSHYRWLCLYRDAMLAAAEGLGLQPGEEAAWVILLEAELRALDHYEPVLGLPDTLKAKALLPVREAWIAAIATQGRELSFDFDAPLDALKQQEATSWKPLRNVGARSYPVLEAGAAANFRTQMNQEVAQLIRSSFPSLKDSDKPEPTSA</sequence>
<keyword evidence="2" id="KW-1185">Reference proteome</keyword>
<protein>
    <submittedName>
        <fullName evidence="1">Uncharacterized protein</fullName>
    </submittedName>
</protein>
<evidence type="ECO:0000313" key="2">
    <source>
        <dbReference type="Proteomes" id="UP000243002"/>
    </source>
</evidence>
<dbReference type="RefSeq" id="WP_106632992.1">
    <property type="nucleotide sequence ID" value="NZ_PXXO01000017.1"/>
</dbReference>
<comment type="caution">
    <text evidence="1">The sequence shown here is derived from an EMBL/GenBank/DDBJ whole genome shotgun (WGS) entry which is preliminary data.</text>
</comment>
<name>A0A2P7MR63_9CYAN</name>
<dbReference type="Proteomes" id="UP000243002">
    <property type="component" value="Unassembled WGS sequence"/>
</dbReference>
<gene>
    <name evidence="1" type="ORF">C7K55_12060</name>
</gene>
<organism evidence="1 2">
    <name type="scientific">Cyanobium usitatum str. Tous</name>
    <dbReference type="NCBI Taxonomy" id="2116684"/>
    <lineage>
        <taxon>Bacteria</taxon>
        <taxon>Bacillati</taxon>
        <taxon>Cyanobacteriota</taxon>
        <taxon>Cyanophyceae</taxon>
        <taxon>Synechococcales</taxon>
        <taxon>Prochlorococcaceae</taxon>
        <taxon>Cyanobium</taxon>
    </lineage>
</organism>
<evidence type="ECO:0000313" key="1">
    <source>
        <dbReference type="EMBL" id="PSJ03738.1"/>
    </source>
</evidence>
<accession>A0A2P7MR63</accession>
<dbReference type="EMBL" id="PXXO01000017">
    <property type="protein sequence ID" value="PSJ03738.1"/>
    <property type="molecule type" value="Genomic_DNA"/>
</dbReference>